<dbReference type="EMBL" id="PPTA01000007">
    <property type="protein sequence ID" value="TFB02294.1"/>
    <property type="molecule type" value="Genomic_DNA"/>
</dbReference>
<accession>A0ABY2H3P7</accession>
<keyword evidence="2" id="KW-1185">Reference proteome</keyword>
<dbReference type="GeneID" id="300577691"/>
<proteinExistence type="predicted"/>
<organism evidence="1 2">
    <name type="scientific">Trichoderma ghanense</name>
    <dbReference type="NCBI Taxonomy" id="65468"/>
    <lineage>
        <taxon>Eukaryota</taxon>
        <taxon>Fungi</taxon>
        <taxon>Dikarya</taxon>
        <taxon>Ascomycota</taxon>
        <taxon>Pezizomycotina</taxon>
        <taxon>Sordariomycetes</taxon>
        <taxon>Hypocreomycetidae</taxon>
        <taxon>Hypocreales</taxon>
        <taxon>Hypocreaceae</taxon>
        <taxon>Trichoderma</taxon>
    </lineage>
</organism>
<evidence type="ECO:0000313" key="2">
    <source>
        <dbReference type="Proteomes" id="UP001642720"/>
    </source>
</evidence>
<protein>
    <submittedName>
        <fullName evidence="1">Uncharacterized protein</fullName>
    </submittedName>
</protein>
<sequence>MPCTYSTCYTRAVASSYTAKSRSGKATLRWAGFQAMQHAPSALNRDLIGTSPAIRTLIMRASARERGNAAAAAAGNGSQVPVPARARICACACALCSRDGGALCAAQVCVHLPFRKAPVSVRAASEVLYASSWTKLDDQSRFEHGDGWIVDGGGGSQLLRMDASSCVCMCVCVCGTQFPAFTRPQQ</sequence>
<dbReference type="RefSeq" id="XP_073558495.1">
    <property type="nucleotide sequence ID" value="XM_073703241.1"/>
</dbReference>
<name>A0ABY2H3P7_9HYPO</name>
<reference evidence="1 2" key="1">
    <citation type="submission" date="2018-01" db="EMBL/GenBank/DDBJ databases">
        <title>Genome characterization of the sugarcane-associated fungus Trichoderma ghanense CCMA-1212 and their application in lignocelulose bioconversion.</title>
        <authorList>
            <person name="Steindorff A.S."/>
            <person name="Mendes T.D."/>
            <person name="Vilela E.S.D."/>
            <person name="Rodrigues D.S."/>
            <person name="Formighieri E.F."/>
            <person name="Melo I.S."/>
            <person name="Favaro L.C.L."/>
        </authorList>
    </citation>
    <scope>NUCLEOTIDE SEQUENCE [LARGE SCALE GENOMIC DNA]</scope>
    <source>
        <strain evidence="1 2">CCMA-1212</strain>
    </source>
</reference>
<dbReference type="Proteomes" id="UP001642720">
    <property type="component" value="Unassembled WGS sequence"/>
</dbReference>
<comment type="caution">
    <text evidence="1">The sequence shown here is derived from an EMBL/GenBank/DDBJ whole genome shotgun (WGS) entry which is preliminary data.</text>
</comment>
<gene>
    <name evidence="1" type="ORF">CCMA1212_006000</name>
</gene>
<evidence type="ECO:0000313" key="1">
    <source>
        <dbReference type="EMBL" id="TFB02294.1"/>
    </source>
</evidence>